<keyword evidence="14" id="KW-0443">Lipid metabolism</keyword>
<dbReference type="UniPathway" id="UPA00557">
    <property type="reaction ID" value="UER00614"/>
</dbReference>
<dbReference type="GO" id="GO:0004605">
    <property type="term" value="F:phosphatidate cytidylyltransferase activity"/>
    <property type="evidence" value="ECO:0007669"/>
    <property type="project" value="UniProtKB-EC"/>
</dbReference>
<dbReference type="KEGG" id="hbl:XJ32_07245"/>
<evidence type="ECO:0000256" key="16">
    <source>
        <dbReference type="ARBA" id="ARBA00023209"/>
    </source>
</evidence>
<dbReference type="Pfam" id="PF01148">
    <property type="entry name" value="CTP_transf_1"/>
    <property type="match status" value="1"/>
</dbReference>
<keyword evidence="16" id="KW-0594">Phospholipid biosynthesis</keyword>
<evidence type="ECO:0000256" key="14">
    <source>
        <dbReference type="ARBA" id="ARBA00023098"/>
    </source>
</evidence>
<evidence type="ECO:0000256" key="7">
    <source>
        <dbReference type="ARBA" id="ARBA00019373"/>
    </source>
</evidence>
<feature type="transmembrane region" description="Helical" evidence="19">
    <location>
        <begin position="192"/>
        <end position="212"/>
    </location>
</feature>
<dbReference type="PANTHER" id="PTHR46382">
    <property type="entry name" value="PHOSPHATIDATE CYTIDYLYLTRANSFERASE"/>
    <property type="match status" value="1"/>
</dbReference>
<dbReference type="AlphaFoldDB" id="A0A1Q2LHQ1"/>
<evidence type="ECO:0000256" key="5">
    <source>
        <dbReference type="ARBA" id="ARBA00010185"/>
    </source>
</evidence>
<evidence type="ECO:0000256" key="11">
    <source>
        <dbReference type="ARBA" id="ARBA00022692"/>
    </source>
</evidence>
<evidence type="ECO:0000256" key="19">
    <source>
        <dbReference type="SAM" id="Phobius"/>
    </source>
</evidence>
<evidence type="ECO:0000256" key="8">
    <source>
        <dbReference type="ARBA" id="ARBA00022475"/>
    </source>
</evidence>
<feature type="transmembrane region" description="Helical" evidence="19">
    <location>
        <begin position="241"/>
        <end position="259"/>
    </location>
</feature>
<organism evidence="20 21">
    <name type="scientific">Helicobacter bilis</name>
    <dbReference type="NCBI Taxonomy" id="37372"/>
    <lineage>
        <taxon>Bacteria</taxon>
        <taxon>Pseudomonadati</taxon>
        <taxon>Campylobacterota</taxon>
        <taxon>Epsilonproteobacteria</taxon>
        <taxon>Campylobacterales</taxon>
        <taxon>Helicobacteraceae</taxon>
        <taxon>Helicobacter</taxon>
    </lineage>
</organism>
<comment type="similarity">
    <text evidence="5 18">Belongs to the CDS family.</text>
</comment>
<comment type="pathway">
    <text evidence="3 18">Phospholipid metabolism; CDP-diacylglycerol biosynthesis; CDP-diacylglycerol from sn-glycerol 3-phosphate: step 3/3.</text>
</comment>
<evidence type="ECO:0000256" key="15">
    <source>
        <dbReference type="ARBA" id="ARBA00023136"/>
    </source>
</evidence>
<keyword evidence="12 18" id="KW-0548">Nucleotidyltransferase</keyword>
<dbReference type="EC" id="2.7.7.41" evidence="6 18"/>
<keyword evidence="15 19" id="KW-0472">Membrane</keyword>
<dbReference type="PANTHER" id="PTHR46382:SF1">
    <property type="entry name" value="PHOSPHATIDATE CYTIDYLYLTRANSFERASE"/>
    <property type="match status" value="1"/>
</dbReference>
<keyword evidence="11 18" id="KW-0812">Transmembrane</keyword>
<gene>
    <name evidence="20" type="ORF">XJ32_07245</name>
</gene>
<protein>
    <recommendedName>
        <fullName evidence="7 18">Phosphatidate cytidylyltransferase</fullName>
        <ecNumber evidence="6 18">2.7.7.41</ecNumber>
    </recommendedName>
</protein>
<evidence type="ECO:0000256" key="13">
    <source>
        <dbReference type="ARBA" id="ARBA00022989"/>
    </source>
</evidence>
<evidence type="ECO:0000256" key="12">
    <source>
        <dbReference type="ARBA" id="ARBA00022695"/>
    </source>
</evidence>
<keyword evidence="17" id="KW-1208">Phospholipid metabolism</keyword>
<evidence type="ECO:0000313" key="20">
    <source>
        <dbReference type="EMBL" id="AQQ59913.1"/>
    </source>
</evidence>
<feature type="transmembrane region" description="Helical" evidence="19">
    <location>
        <begin position="20"/>
        <end position="49"/>
    </location>
</feature>
<evidence type="ECO:0000256" key="6">
    <source>
        <dbReference type="ARBA" id="ARBA00012487"/>
    </source>
</evidence>
<comment type="pathway">
    <text evidence="4">Lipid metabolism.</text>
</comment>
<dbReference type="EMBL" id="CP019645">
    <property type="protein sequence ID" value="AQQ59913.1"/>
    <property type="molecule type" value="Genomic_DNA"/>
</dbReference>
<dbReference type="PROSITE" id="PS01315">
    <property type="entry name" value="CDS"/>
    <property type="match status" value="1"/>
</dbReference>
<proteinExistence type="inferred from homology"/>
<evidence type="ECO:0000313" key="21">
    <source>
        <dbReference type="Proteomes" id="UP000188298"/>
    </source>
</evidence>
<dbReference type="GO" id="GO:0005886">
    <property type="term" value="C:plasma membrane"/>
    <property type="evidence" value="ECO:0007669"/>
    <property type="project" value="UniProtKB-SubCell"/>
</dbReference>
<evidence type="ECO:0000256" key="9">
    <source>
        <dbReference type="ARBA" id="ARBA00022516"/>
    </source>
</evidence>
<evidence type="ECO:0000256" key="3">
    <source>
        <dbReference type="ARBA" id="ARBA00005119"/>
    </source>
</evidence>
<keyword evidence="8" id="KW-1003">Cell membrane</keyword>
<dbReference type="GO" id="GO:0016024">
    <property type="term" value="P:CDP-diacylglycerol biosynthetic process"/>
    <property type="evidence" value="ECO:0007669"/>
    <property type="project" value="UniProtKB-UniPathway"/>
</dbReference>
<feature type="transmembrane region" description="Helical" evidence="19">
    <location>
        <begin position="56"/>
        <end position="76"/>
    </location>
</feature>
<keyword evidence="10 18" id="KW-0808">Transferase</keyword>
<reference evidence="20 21" key="1">
    <citation type="submission" date="2017-02" db="EMBL/GenBank/DDBJ databases">
        <title>Whole genome sequencing of Helicobacter bilis strain AAQJH.</title>
        <authorList>
            <person name="Conlan S."/>
            <person name="Thomas P.J."/>
            <person name="Mullikin J."/>
            <person name="Palmore T.N."/>
            <person name="Frank K.M."/>
            <person name="Segre J.A."/>
        </authorList>
    </citation>
    <scope>NUCLEOTIDE SEQUENCE [LARGE SCALE GENOMIC DNA]</scope>
    <source>
        <strain evidence="20 21">AAQJH</strain>
    </source>
</reference>
<keyword evidence="13 19" id="KW-1133">Transmembrane helix</keyword>
<evidence type="ECO:0000256" key="1">
    <source>
        <dbReference type="ARBA" id="ARBA00001698"/>
    </source>
</evidence>
<evidence type="ECO:0000256" key="10">
    <source>
        <dbReference type="ARBA" id="ARBA00022679"/>
    </source>
</evidence>
<evidence type="ECO:0000256" key="4">
    <source>
        <dbReference type="ARBA" id="ARBA00005189"/>
    </source>
</evidence>
<evidence type="ECO:0000256" key="17">
    <source>
        <dbReference type="ARBA" id="ARBA00023264"/>
    </source>
</evidence>
<sequence length="261" mass="28305">MVKKFKAVIMQDSKRFWSGVAMIICLAIVFFINDITLTWGLLGVLYLIAFFESTRLYQISFHVLGLLLAILIWVGIYYSHEALIVALFGLCLASLSIVASESNPKYALPFIYPTLPFVALFVLYAAHGVGYLIWLIAVVALADIFAYYGGRQFGKTKLCAASPKKTIEGALCGLVGSIMIGSVAGIGIFGGFYLSLLASAIVVVISIIGDLFESALKRKADLKDSGSILPGHGGILDRMDAILFGSIAMLMCLSFLKMYQV</sequence>
<dbReference type="RefSeq" id="WP_077388848.1">
    <property type="nucleotide sequence ID" value="NZ_CP019645.1"/>
</dbReference>
<feature type="transmembrane region" description="Helical" evidence="19">
    <location>
        <begin position="82"/>
        <end position="99"/>
    </location>
</feature>
<dbReference type="InterPro" id="IPR000374">
    <property type="entry name" value="PC_trans"/>
</dbReference>
<feature type="transmembrane region" description="Helical" evidence="19">
    <location>
        <begin position="131"/>
        <end position="148"/>
    </location>
</feature>
<name>A0A1Q2LHQ1_9HELI</name>
<evidence type="ECO:0000256" key="2">
    <source>
        <dbReference type="ARBA" id="ARBA00004651"/>
    </source>
</evidence>
<comment type="catalytic activity">
    <reaction evidence="1 18">
        <text>a 1,2-diacyl-sn-glycero-3-phosphate + CTP + H(+) = a CDP-1,2-diacyl-sn-glycerol + diphosphate</text>
        <dbReference type="Rhea" id="RHEA:16229"/>
        <dbReference type="ChEBI" id="CHEBI:15378"/>
        <dbReference type="ChEBI" id="CHEBI:33019"/>
        <dbReference type="ChEBI" id="CHEBI:37563"/>
        <dbReference type="ChEBI" id="CHEBI:58332"/>
        <dbReference type="ChEBI" id="CHEBI:58608"/>
        <dbReference type="EC" id="2.7.7.41"/>
    </reaction>
</comment>
<evidence type="ECO:0000256" key="18">
    <source>
        <dbReference type="RuleBase" id="RU003938"/>
    </source>
</evidence>
<keyword evidence="9" id="KW-0444">Lipid biosynthesis</keyword>
<dbReference type="Proteomes" id="UP000188298">
    <property type="component" value="Chromosome"/>
</dbReference>
<accession>A0A1Q2LHQ1</accession>
<comment type="subcellular location">
    <subcellularLocation>
        <location evidence="2">Cell membrane</location>
        <topology evidence="2">Multi-pass membrane protein</topology>
    </subcellularLocation>
</comment>